<dbReference type="Pfam" id="PF00176">
    <property type="entry name" value="SNF2-rel_dom"/>
    <property type="match status" value="1"/>
</dbReference>
<evidence type="ECO:0000256" key="1">
    <source>
        <dbReference type="SAM" id="MobiDB-lite"/>
    </source>
</evidence>
<accession>A0A023AYN5</accession>
<evidence type="ECO:0000259" key="2">
    <source>
        <dbReference type="PROSITE" id="PS51192"/>
    </source>
</evidence>
<dbReference type="GO" id="GO:0005634">
    <property type="term" value="C:nucleus"/>
    <property type="evidence" value="ECO:0007669"/>
    <property type="project" value="TreeGrafter"/>
</dbReference>
<dbReference type="PROSITE" id="PS51192">
    <property type="entry name" value="HELICASE_ATP_BIND_1"/>
    <property type="match status" value="1"/>
</dbReference>
<dbReference type="InterPro" id="IPR050496">
    <property type="entry name" value="SNF2_RAD54_helicase_repair"/>
</dbReference>
<protein>
    <submittedName>
        <fullName evidence="3">SNF2 family amine-terminal domain protein</fullName>
    </submittedName>
</protein>
<feature type="domain" description="Helicase ATP-binding" evidence="2">
    <location>
        <begin position="72"/>
        <end position="256"/>
    </location>
</feature>
<dbReference type="GO" id="GO:0015616">
    <property type="term" value="F:DNA translocase activity"/>
    <property type="evidence" value="ECO:0007669"/>
    <property type="project" value="TreeGrafter"/>
</dbReference>
<dbReference type="OMA" id="FHECSSP"/>
<dbReference type="PANTHER" id="PTHR45629:SF7">
    <property type="entry name" value="DNA EXCISION REPAIR PROTEIN ERCC-6-RELATED"/>
    <property type="match status" value="1"/>
</dbReference>
<dbReference type="Gene3D" id="3.40.50.10810">
    <property type="entry name" value="Tandem AAA-ATPase domain"/>
    <property type="match status" value="1"/>
</dbReference>
<evidence type="ECO:0000313" key="3">
    <source>
        <dbReference type="EMBL" id="EZG43776.1"/>
    </source>
</evidence>
<dbReference type="SUPFAM" id="SSF52540">
    <property type="entry name" value="P-loop containing nucleoside triphosphate hydrolases"/>
    <property type="match status" value="1"/>
</dbReference>
<dbReference type="InterPro" id="IPR027417">
    <property type="entry name" value="P-loop_NTPase"/>
</dbReference>
<gene>
    <name evidence="3" type="ORF">GNI_159430</name>
</gene>
<feature type="non-terminal residue" evidence="3">
    <location>
        <position position="341"/>
    </location>
</feature>
<dbReference type="Proteomes" id="UP000019763">
    <property type="component" value="Unassembled WGS sequence"/>
</dbReference>
<dbReference type="RefSeq" id="XP_011134612.1">
    <property type="nucleotide sequence ID" value="XM_011136310.1"/>
</dbReference>
<feature type="region of interest" description="Disordered" evidence="1">
    <location>
        <begin position="1"/>
        <end position="21"/>
    </location>
</feature>
<dbReference type="GO" id="GO:0045003">
    <property type="term" value="P:double-strand break repair via synthesis-dependent strand annealing"/>
    <property type="evidence" value="ECO:0007669"/>
    <property type="project" value="TreeGrafter"/>
</dbReference>
<dbReference type="EMBL" id="AFNH02001188">
    <property type="protein sequence ID" value="EZG43776.1"/>
    <property type="molecule type" value="Genomic_DNA"/>
</dbReference>
<dbReference type="GO" id="GO:0005524">
    <property type="term" value="F:ATP binding"/>
    <property type="evidence" value="ECO:0007669"/>
    <property type="project" value="InterPro"/>
</dbReference>
<evidence type="ECO:0000313" key="4">
    <source>
        <dbReference type="Proteomes" id="UP000019763"/>
    </source>
</evidence>
<dbReference type="InterPro" id="IPR038718">
    <property type="entry name" value="SNF2-like_sf"/>
</dbReference>
<dbReference type="GeneID" id="22915531"/>
<dbReference type="GO" id="GO:0007131">
    <property type="term" value="P:reciprocal meiotic recombination"/>
    <property type="evidence" value="ECO:0007669"/>
    <property type="project" value="TreeGrafter"/>
</dbReference>
<comment type="caution">
    <text evidence="3">The sequence shown here is derived from an EMBL/GenBank/DDBJ whole genome shotgun (WGS) entry which is preliminary data.</text>
</comment>
<dbReference type="VEuPathDB" id="CryptoDB:GNI_159430"/>
<dbReference type="AlphaFoldDB" id="A0A023AYN5"/>
<dbReference type="eggNOG" id="KOG0390">
    <property type="taxonomic scope" value="Eukaryota"/>
</dbReference>
<proteinExistence type="predicted"/>
<dbReference type="InterPro" id="IPR014001">
    <property type="entry name" value="Helicase_ATP-bd"/>
</dbReference>
<dbReference type="PANTHER" id="PTHR45629">
    <property type="entry name" value="SNF2/RAD54 FAMILY MEMBER"/>
    <property type="match status" value="1"/>
</dbReference>
<name>A0A023AYN5_GRENI</name>
<sequence>MLGTVDTCDEKPTPLSDGSYNPLNLPIDREGHYVPVPEVCARVLRPHQREGVAFMFACLLGLSDYPKEVAEIVDTTKANGCILADDMGLGKTLQSIAVMWTLLQSFDGQNKRCTFIRLWLHMVGVYKVGMHGVIMSLSGREGSGDKWLKGACRHTAVNDGVRSKVLAKLEGFKYDRVSKVLIVSYEAVRMHLKLIKNKLKFDLIIADEAHRLKNSESGISSAIASMDCRKRLLLTGTPLQNDLNEFFILGALANPVIFTDDKSRKNYVNPILAGINPDATDKEITFAKDKLSTLAKITNAFVLRRSNVLLRTVLPDKVVAVSTLPQQLLFTATAVQLLTAT</sequence>
<dbReference type="InterPro" id="IPR000330">
    <property type="entry name" value="SNF2_N"/>
</dbReference>
<keyword evidence="4" id="KW-1185">Reference proteome</keyword>
<dbReference type="SMART" id="SM00487">
    <property type="entry name" value="DEXDc"/>
    <property type="match status" value="1"/>
</dbReference>
<dbReference type="OrthoDB" id="413460at2759"/>
<reference evidence="3" key="1">
    <citation type="submission" date="2013-12" db="EMBL/GenBank/DDBJ databases">
        <authorList>
            <person name="Omoto C.K."/>
            <person name="Sibley D."/>
            <person name="Venepally P."/>
            <person name="Hadjithomas M."/>
            <person name="Karamycheva S."/>
            <person name="Brunk B."/>
            <person name="Roos D."/>
            <person name="Caler E."/>
            <person name="Lorenzi H."/>
        </authorList>
    </citation>
    <scope>NUCLEOTIDE SEQUENCE</scope>
</reference>
<organism evidence="3 4">
    <name type="scientific">Gregarina niphandrodes</name>
    <name type="common">Septate eugregarine</name>
    <dbReference type="NCBI Taxonomy" id="110365"/>
    <lineage>
        <taxon>Eukaryota</taxon>
        <taxon>Sar</taxon>
        <taxon>Alveolata</taxon>
        <taxon>Apicomplexa</taxon>
        <taxon>Conoidasida</taxon>
        <taxon>Gregarinasina</taxon>
        <taxon>Eugregarinorida</taxon>
        <taxon>Gregarinidae</taxon>
        <taxon>Gregarina</taxon>
    </lineage>
</organism>